<evidence type="ECO:0000313" key="2">
    <source>
        <dbReference type="Proteomes" id="UP000663868"/>
    </source>
</evidence>
<name>A0A819GZ30_9BILA</name>
<gene>
    <name evidence="1" type="ORF">KXQ929_LOCUS22180</name>
</gene>
<dbReference type="AlphaFoldDB" id="A0A819GZ30"/>
<comment type="caution">
    <text evidence="1">The sequence shown here is derived from an EMBL/GenBank/DDBJ whole genome shotgun (WGS) entry which is preliminary data.</text>
</comment>
<protein>
    <recommendedName>
        <fullName evidence="3">F-box domain-containing protein</fullName>
    </recommendedName>
</protein>
<accession>A0A819GZ30</accession>
<proteinExistence type="predicted"/>
<evidence type="ECO:0000313" key="1">
    <source>
        <dbReference type="EMBL" id="CAF3889065.1"/>
    </source>
</evidence>
<dbReference type="Proteomes" id="UP000663868">
    <property type="component" value="Unassembled WGS sequence"/>
</dbReference>
<dbReference type="EMBL" id="CAJOBB010001676">
    <property type="protein sequence ID" value="CAF3889065.1"/>
    <property type="molecule type" value="Genomic_DNA"/>
</dbReference>
<sequence>MPLESLPNEIWLIVCSFLKIKDALRAFGELNYRFSGILIEYMKRYGFDFRSISLTAFKFMCEQFIQSNASAMKKLCLSDDDETPYETKLFLQYGFTFDKFISLNSLTLCELQSDEIWRSLNNASSHLINLINIKLIKCSIRSDHDSIFNEIWKLPKLTCAHLDMSFGCRLVNLRDMITHSKILKYLTLQGISGYRSEHINSFLKCTPDLEFLSLRIDDGIFFLPQSVMLSLTHGEFVVHGGSAVLDNILYNAPSLSHLKIRLSGYCIYGNRWEKIIKEYLPKLETFAFTMSFNCPPSDYDQKMKQLIESFTNQFWLIERKWYVRFYSSCFPDTSHIYCYTIPYVFSDYEFNSSRSLIKSTCPNPNDYWSYDSVETLRFIDRSSPQSSEMCPQIRFFNIRQLKIIRSNTDKFWSIVRQLNKLEFVEFIDASDYGISRSFIGTLLNNHAIHLDSLSLYPELLFLNKTNIRRLNIEPLVYELHEQSCLKLSRSVLLNRCEVLSINIGKIEYLLPIIQNANYLRTLKIYCFNDDHEKKSIEKHDTTIETLRSYLPSTAVIERVQEQKSVIRVWIR</sequence>
<dbReference type="SUPFAM" id="SSF52047">
    <property type="entry name" value="RNI-like"/>
    <property type="match status" value="1"/>
</dbReference>
<reference evidence="1" key="1">
    <citation type="submission" date="2021-02" db="EMBL/GenBank/DDBJ databases">
        <authorList>
            <person name="Nowell W R."/>
        </authorList>
    </citation>
    <scope>NUCLEOTIDE SEQUENCE</scope>
</reference>
<organism evidence="1 2">
    <name type="scientific">Adineta steineri</name>
    <dbReference type="NCBI Taxonomy" id="433720"/>
    <lineage>
        <taxon>Eukaryota</taxon>
        <taxon>Metazoa</taxon>
        <taxon>Spiralia</taxon>
        <taxon>Gnathifera</taxon>
        <taxon>Rotifera</taxon>
        <taxon>Eurotatoria</taxon>
        <taxon>Bdelloidea</taxon>
        <taxon>Adinetida</taxon>
        <taxon>Adinetidae</taxon>
        <taxon>Adineta</taxon>
    </lineage>
</organism>
<evidence type="ECO:0008006" key="3">
    <source>
        <dbReference type="Google" id="ProtNLM"/>
    </source>
</evidence>